<gene>
    <name evidence="2" type="ORF">CC99x_007140</name>
</gene>
<sequence>MLSFSAYSKEPNWETYEQLLQKYVSVKPMEGGTIHWVNYSKMKEDPLFLEAVKLIESYPTAELSNQKEKLSFYINAYNILAMKMVVDKWPLKSIKNAGGFFTAVWHKKVGTIDNQTVSLHYLQNIILRKMNEPRIHFAVNCATISAANLRLEAYTAEKLEQQLNEQTRLFLKDSYKGVQKKNNQYHVSKIFKWFKEDFQSTGNIAAYINQYYPIDKDQTILADIDYNWQLNGE</sequence>
<name>A0AAE3HRQ2_9GAMM</name>
<accession>A0AAE3HRQ2</accession>
<protein>
    <submittedName>
        <fullName evidence="2">DUF547 domain-containing protein</fullName>
    </submittedName>
</protein>
<dbReference type="RefSeq" id="WP_057624776.1">
    <property type="nucleotide sequence ID" value="NZ_LKHV02000001.1"/>
</dbReference>
<feature type="domain" description="DUF547" evidence="1">
    <location>
        <begin position="63"/>
        <end position="171"/>
    </location>
</feature>
<dbReference type="Pfam" id="PF04784">
    <property type="entry name" value="DUF547"/>
    <property type="match status" value="1"/>
</dbReference>
<evidence type="ECO:0000259" key="1">
    <source>
        <dbReference type="Pfam" id="PF04784"/>
    </source>
</evidence>
<dbReference type="AlphaFoldDB" id="A0AAE3HRQ2"/>
<evidence type="ECO:0000313" key="2">
    <source>
        <dbReference type="EMBL" id="MCS5708681.1"/>
    </source>
</evidence>
<dbReference type="InterPro" id="IPR006869">
    <property type="entry name" value="DUF547"/>
</dbReference>
<reference evidence="2" key="2">
    <citation type="submission" date="2021-06" db="EMBL/GenBank/DDBJ databases">
        <title>Genomic Description and Analysis of Intracellular Bacteria, Candidatus Berkiella cookevillensis and Candidatus Berkiella aquae.</title>
        <authorList>
            <person name="Kidane D.T."/>
            <person name="Mehari Y.T."/>
            <person name="Rice F.C."/>
            <person name="Arivett B.A."/>
            <person name="Farone A.L."/>
            <person name="Berk S.G."/>
            <person name="Farone M.B."/>
        </authorList>
    </citation>
    <scope>NUCLEOTIDE SEQUENCE</scope>
    <source>
        <strain evidence="2">CC99</strain>
    </source>
</reference>
<organism evidence="2 3">
    <name type="scientific">Candidatus Berkiella cookevillensis</name>
    <dbReference type="NCBI Taxonomy" id="437022"/>
    <lineage>
        <taxon>Bacteria</taxon>
        <taxon>Pseudomonadati</taxon>
        <taxon>Pseudomonadota</taxon>
        <taxon>Gammaproteobacteria</taxon>
        <taxon>Candidatus Berkiellales</taxon>
        <taxon>Candidatus Berkiellaceae</taxon>
        <taxon>Candidatus Berkiella</taxon>
    </lineage>
</organism>
<reference evidence="2" key="1">
    <citation type="journal article" date="2016" name="Genome Announc.">
        <title>Draft Genome Sequences of Two Novel Amoeba-Resistant Intranuclear Bacteria, 'Candidatus Berkiella cookevillensis' and 'Candidatus Berkiella aquae'.</title>
        <authorList>
            <person name="Mehari Y.T."/>
            <person name="Arivett B.A."/>
            <person name="Farone A.L."/>
            <person name="Gunderson J.H."/>
            <person name="Farone M.B."/>
        </authorList>
    </citation>
    <scope>NUCLEOTIDE SEQUENCE</scope>
    <source>
        <strain evidence="2">CC99</strain>
    </source>
</reference>
<dbReference type="Proteomes" id="UP000051494">
    <property type="component" value="Unassembled WGS sequence"/>
</dbReference>
<dbReference type="EMBL" id="LKHV02000001">
    <property type="protein sequence ID" value="MCS5708681.1"/>
    <property type="molecule type" value="Genomic_DNA"/>
</dbReference>
<evidence type="ECO:0000313" key="3">
    <source>
        <dbReference type="Proteomes" id="UP000051494"/>
    </source>
</evidence>
<comment type="caution">
    <text evidence="2">The sequence shown here is derived from an EMBL/GenBank/DDBJ whole genome shotgun (WGS) entry which is preliminary data.</text>
</comment>
<dbReference type="PANTHER" id="PTHR46361:SF3">
    <property type="entry name" value="ELECTRON CARRIER_ PROTEIN DISULFIDE OXIDOREDUCTASE"/>
    <property type="match status" value="1"/>
</dbReference>
<keyword evidence="3" id="KW-1185">Reference proteome</keyword>
<dbReference type="PANTHER" id="PTHR46361">
    <property type="entry name" value="ELECTRON CARRIER/ PROTEIN DISULFIDE OXIDOREDUCTASE"/>
    <property type="match status" value="1"/>
</dbReference>
<proteinExistence type="predicted"/>